<dbReference type="Proteomes" id="UP001175261">
    <property type="component" value="Unassembled WGS sequence"/>
</dbReference>
<keyword evidence="3" id="KW-1185">Reference proteome</keyword>
<name>A0AA39G9K9_SARSR</name>
<protein>
    <recommendedName>
        <fullName evidence="4">MARVEL domain-containing protein</fullName>
    </recommendedName>
</protein>
<dbReference type="EMBL" id="JAPDFR010000011">
    <property type="protein sequence ID" value="KAK0382663.1"/>
    <property type="molecule type" value="Genomic_DNA"/>
</dbReference>
<evidence type="ECO:0000313" key="3">
    <source>
        <dbReference type="Proteomes" id="UP001175261"/>
    </source>
</evidence>
<feature type="transmembrane region" description="Helical" evidence="1">
    <location>
        <begin position="65"/>
        <end position="88"/>
    </location>
</feature>
<gene>
    <name evidence="2" type="ORF">NLU13_9969</name>
</gene>
<evidence type="ECO:0000313" key="2">
    <source>
        <dbReference type="EMBL" id="KAK0382663.1"/>
    </source>
</evidence>
<sequence length="188" mass="21507">MAATSMTSGTEYTYERRAAHVRTYNWPPFYLNLWIFTMLLASGSIMGVFSIFIQTQEQLDLGIPWYFPYFIAVSAHTILFIFGLFWLIYNRRLLPAIVMIGAFMLFVLWMVGLVATSVELWGPAGSINGVCNMQVYSKNPTGPTEATLAWMQQKNICDSWRLVFAMALLGVVFLVWIMIMSYQVFVMS</sequence>
<accession>A0AA39G9K9</accession>
<feature type="transmembrane region" description="Helical" evidence="1">
    <location>
        <begin position="33"/>
        <end position="53"/>
    </location>
</feature>
<keyword evidence="1" id="KW-0472">Membrane</keyword>
<feature type="transmembrane region" description="Helical" evidence="1">
    <location>
        <begin position="162"/>
        <end position="185"/>
    </location>
</feature>
<proteinExistence type="predicted"/>
<reference evidence="2" key="1">
    <citation type="submission" date="2022-10" db="EMBL/GenBank/DDBJ databases">
        <title>Determination and structural analysis of whole genome sequence of Sarocladium strictum F4-1.</title>
        <authorList>
            <person name="Hu L."/>
            <person name="Jiang Y."/>
        </authorList>
    </citation>
    <scope>NUCLEOTIDE SEQUENCE</scope>
    <source>
        <strain evidence="2">F4-1</strain>
    </source>
</reference>
<evidence type="ECO:0008006" key="4">
    <source>
        <dbReference type="Google" id="ProtNLM"/>
    </source>
</evidence>
<dbReference type="AlphaFoldDB" id="A0AA39G9K9"/>
<keyword evidence="1" id="KW-0812">Transmembrane</keyword>
<comment type="caution">
    <text evidence="2">The sequence shown here is derived from an EMBL/GenBank/DDBJ whole genome shotgun (WGS) entry which is preliminary data.</text>
</comment>
<feature type="transmembrane region" description="Helical" evidence="1">
    <location>
        <begin position="94"/>
        <end position="115"/>
    </location>
</feature>
<keyword evidence="1" id="KW-1133">Transmembrane helix</keyword>
<evidence type="ECO:0000256" key="1">
    <source>
        <dbReference type="SAM" id="Phobius"/>
    </source>
</evidence>
<organism evidence="2 3">
    <name type="scientific">Sarocladium strictum</name>
    <name type="common">Black bundle disease fungus</name>
    <name type="synonym">Acremonium strictum</name>
    <dbReference type="NCBI Taxonomy" id="5046"/>
    <lineage>
        <taxon>Eukaryota</taxon>
        <taxon>Fungi</taxon>
        <taxon>Dikarya</taxon>
        <taxon>Ascomycota</taxon>
        <taxon>Pezizomycotina</taxon>
        <taxon>Sordariomycetes</taxon>
        <taxon>Hypocreomycetidae</taxon>
        <taxon>Hypocreales</taxon>
        <taxon>Sarocladiaceae</taxon>
        <taxon>Sarocladium</taxon>
    </lineage>
</organism>